<dbReference type="FunFam" id="1.20.920.20:FF:000003">
    <property type="entry name" value="Dynein axonemal heavy chain 17"/>
    <property type="match status" value="1"/>
</dbReference>
<evidence type="ECO:0000256" key="7">
    <source>
        <dbReference type="ARBA" id="ARBA00022840"/>
    </source>
</evidence>
<keyword evidence="27" id="KW-1185">Reference proteome</keyword>
<dbReference type="Gene3D" id="1.20.140.100">
    <property type="entry name" value="Dynein heavy chain, N-terminal domain 2"/>
    <property type="match status" value="1"/>
</dbReference>
<dbReference type="GO" id="GO:0005524">
    <property type="term" value="F:ATP binding"/>
    <property type="evidence" value="ECO:0007669"/>
    <property type="project" value="UniProtKB-KW"/>
</dbReference>
<evidence type="ECO:0000256" key="10">
    <source>
        <dbReference type="ARBA" id="ARBA00023069"/>
    </source>
</evidence>
<keyword evidence="4" id="KW-0493">Microtubule</keyword>
<name>A0A6G0TB67_APHGL</name>
<dbReference type="SUPFAM" id="SSF52540">
    <property type="entry name" value="P-loop containing nucleoside triphosphate hydrolases"/>
    <property type="match status" value="4"/>
</dbReference>
<evidence type="ECO:0000256" key="11">
    <source>
        <dbReference type="ARBA" id="ARBA00023175"/>
    </source>
</evidence>
<dbReference type="Gene3D" id="1.10.472.130">
    <property type="match status" value="1"/>
</dbReference>
<evidence type="ECO:0000259" key="20">
    <source>
        <dbReference type="Pfam" id="PF12780"/>
    </source>
</evidence>
<reference evidence="26 27" key="1">
    <citation type="submission" date="2019-08" db="EMBL/GenBank/DDBJ databases">
        <title>The genome of the soybean aphid Biotype 1, its phylome, world population structure and adaptation to the North American continent.</title>
        <authorList>
            <person name="Giordano R."/>
            <person name="Donthu R.K."/>
            <person name="Hernandez A.G."/>
            <person name="Wright C.L."/>
            <person name="Zimin A.V."/>
        </authorList>
    </citation>
    <scope>NUCLEOTIDE SEQUENCE [LARGE SCALE GENOMIC DNA]</scope>
    <source>
        <tissue evidence="26">Whole aphids</tissue>
    </source>
</reference>
<evidence type="ECO:0000259" key="19">
    <source>
        <dbReference type="Pfam" id="PF12777"/>
    </source>
</evidence>
<keyword evidence="6" id="KW-0547">Nucleotide-binding</keyword>
<comment type="similarity">
    <text evidence="2">Belongs to the dynein heavy chain family.</text>
</comment>
<dbReference type="Pfam" id="PF17852">
    <property type="entry name" value="Dynein_AAA_lid"/>
    <property type="match status" value="1"/>
</dbReference>
<dbReference type="FunFam" id="1.20.1270.280:FF:000003">
    <property type="entry name" value="Dynein axonemal heavy chain 17"/>
    <property type="match status" value="1"/>
</dbReference>
<dbReference type="FunFam" id="1.10.8.1220:FF:000001">
    <property type="entry name" value="Dynein axonemal heavy chain 5"/>
    <property type="match status" value="1"/>
</dbReference>
<dbReference type="InterPro" id="IPR035699">
    <property type="entry name" value="AAA_6"/>
</dbReference>
<dbReference type="GO" id="GO:0051959">
    <property type="term" value="F:dynein light intermediate chain binding"/>
    <property type="evidence" value="ECO:0007669"/>
    <property type="project" value="InterPro"/>
</dbReference>
<dbReference type="Gene3D" id="1.10.8.1220">
    <property type="match status" value="1"/>
</dbReference>
<keyword evidence="3" id="KW-0963">Cytoplasm</keyword>
<dbReference type="GO" id="GO:0005874">
    <property type="term" value="C:microtubule"/>
    <property type="evidence" value="ECO:0007669"/>
    <property type="project" value="UniProtKB-KW"/>
</dbReference>
<organism evidence="26 27">
    <name type="scientific">Aphis glycines</name>
    <name type="common">Soybean aphid</name>
    <dbReference type="NCBI Taxonomy" id="307491"/>
    <lineage>
        <taxon>Eukaryota</taxon>
        <taxon>Metazoa</taxon>
        <taxon>Ecdysozoa</taxon>
        <taxon>Arthropoda</taxon>
        <taxon>Hexapoda</taxon>
        <taxon>Insecta</taxon>
        <taxon>Pterygota</taxon>
        <taxon>Neoptera</taxon>
        <taxon>Paraneoptera</taxon>
        <taxon>Hemiptera</taxon>
        <taxon>Sternorrhyncha</taxon>
        <taxon>Aphidomorpha</taxon>
        <taxon>Aphidoidea</taxon>
        <taxon>Aphididae</taxon>
        <taxon>Aphidini</taxon>
        <taxon>Aphis</taxon>
        <taxon>Aphis</taxon>
    </lineage>
</organism>
<dbReference type="InterPro" id="IPR013602">
    <property type="entry name" value="Dynein_heavy_linker"/>
</dbReference>
<dbReference type="GO" id="GO:0045505">
    <property type="term" value="F:dynein intermediate chain binding"/>
    <property type="evidence" value="ECO:0007669"/>
    <property type="project" value="InterPro"/>
</dbReference>
<dbReference type="Gene3D" id="3.40.50.300">
    <property type="entry name" value="P-loop containing nucleotide triphosphate hydrolases"/>
    <property type="match status" value="5"/>
</dbReference>
<dbReference type="InterPro" id="IPR004273">
    <property type="entry name" value="Dynein_heavy_D6_P-loop"/>
</dbReference>
<feature type="domain" description="Dynein heavy chain ATP-binding dynein motor region" evidence="21">
    <location>
        <begin position="3667"/>
        <end position="3885"/>
    </location>
</feature>
<dbReference type="InterPro" id="IPR026983">
    <property type="entry name" value="DHC"/>
</dbReference>
<evidence type="ECO:0000259" key="15">
    <source>
        <dbReference type="Pfam" id="PF03028"/>
    </source>
</evidence>
<dbReference type="InterPro" id="IPR042222">
    <property type="entry name" value="Dynein_2_N"/>
</dbReference>
<dbReference type="Gene3D" id="3.10.490.20">
    <property type="match status" value="1"/>
</dbReference>
<evidence type="ECO:0000259" key="22">
    <source>
        <dbReference type="Pfam" id="PF17852"/>
    </source>
</evidence>
<dbReference type="InterPro" id="IPR041466">
    <property type="entry name" value="Dynein_AAA5_ext"/>
</dbReference>
<evidence type="ECO:0000256" key="8">
    <source>
        <dbReference type="ARBA" id="ARBA00023017"/>
    </source>
</evidence>
<dbReference type="InterPro" id="IPR043160">
    <property type="entry name" value="Dynein_C_barrel"/>
</dbReference>
<dbReference type="GO" id="GO:0097729">
    <property type="term" value="C:9+2 motile cilium"/>
    <property type="evidence" value="ECO:0007669"/>
    <property type="project" value="UniProtKB-ARBA"/>
</dbReference>
<evidence type="ECO:0000256" key="9">
    <source>
        <dbReference type="ARBA" id="ARBA00023054"/>
    </source>
</evidence>
<dbReference type="InterPro" id="IPR041589">
    <property type="entry name" value="DNAH3_AAA_lid_1"/>
</dbReference>
<dbReference type="FunFam" id="1.20.920.30:FF:000003">
    <property type="entry name" value="Dynein axonemal heavy chain 17"/>
    <property type="match status" value="1"/>
</dbReference>
<dbReference type="Pfam" id="PF12780">
    <property type="entry name" value="AAA_8"/>
    <property type="match status" value="1"/>
</dbReference>
<evidence type="ECO:0008006" key="28">
    <source>
        <dbReference type="Google" id="ProtNLM"/>
    </source>
</evidence>
<dbReference type="InterPro" id="IPR013594">
    <property type="entry name" value="Dynein_heavy_tail"/>
</dbReference>
<dbReference type="FunFam" id="3.40.50.300:FF:000219">
    <property type="entry name" value="Dynein axonemal heavy chain 17"/>
    <property type="match status" value="1"/>
</dbReference>
<evidence type="ECO:0000259" key="16">
    <source>
        <dbReference type="Pfam" id="PF08385"/>
    </source>
</evidence>
<evidence type="ECO:0000259" key="24">
    <source>
        <dbReference type="Pfam" id="PF18198"/>
    </source>
</evidence>
<dbReference type="Gene3D" id="1.10.8.710">
    <property type="match status" value="1"/>
</dbReference>
<dbReference type="InterPro" id="IPR042219">
    <property type="entry name" value="AAA_lid_11_sf"/>
</dbReference>
<dbReference type="FunFam" id="3.40.50.300:FF:000049">
    <property type="entry name" value="Dynein, axonemal, heavy chain 5"/>
    <property type="match status" value="1"/>
</dbReference>
<dbReference type="Gene3D" id="1.20.58.1120">
    <property type="match status" value="1"/>
</dbReference>
<feature type="domain" description="Dynein heavy chain hydrolytic ATP-binding dynein motor region" evidence="18">
    <location>
        <begin position="2051"/>
        <end position="2377"/>
    </location>
</feature>
<dbReference type="FunFam" id="1.10.287.2620:FF:000001">
    <property type="entry name" value="Cytoplasmic dynein heavy chain 1"/>
    <property type="match status" value="1"/>
</dbReference>
<evidence type="ECO:0000259" key="25">
    <source>
        <dbReference type="Pfam" id="PF18199"/>
    </source>
</evidence>
<feature type="domain" description="Dynein heavy chain AAA module D4" evidence="20">
    <location>
        <begin position="3025"/>
        <end position="3284"/>
    </location>
</feature>
<evidence type="ECO:0000256" key="2">
    <source>
        <dbReference type="ARBA" id="ARBA00008887"/>
    </source>
</evidence>
<dbReference type="InterPro" id="IPR035706">
    <property type="entry name" value="AAA_9"/>
</dbReference>
<dbReference type="Pfam" id="PF08393">
    <property type="entry name" value="DHC_N2"/>
    <property type="match status" value="1"/>
</dbReference>
<dbReference type="Pfam" id="PF17857">
    <property type="entry name" value="AAA_lid_1"/>
    <property type="match status" value="1"/>
</dbReference>
<dbReference type="GO" id="GO:0005930">
    <property type="term" value="C:axoneme"/>
    <property type="evidence" value="ECO:0007669"/>
    <property type="project" value="UniProtKB-SubCell"/>
</dbReference>
<dbReference type="InterPro" id="IPR027417">
    <property type="entry name" value="P-loop_NTPase"/>
</dbReference>
<feature type="domain" description="Dynein heavy chain region D6 P-loop" evidence="15">
    <location>
        <begin position="4127"/>
        <end position="4247"/>
    </location>
</feature>
<evidence type="ECO:0000256" key="13">
    <source>
        <dbReference type="ARBA" id="ARBA00023273"/>
    </source>
</evidence>
<dbReference type="Gene3D" id="1.10.287.2620">
    <property type="match status" value="1"/>
</dbReference>
<dbReference type="Pfam" id="PF12777">
    <property type="entry name" value="MT"/>
    <property type="match status" value="1"/>
</dbReference>
<dbReference type="FunFam" id="3.40.50.300:FF:000945">
    <property type="entry name" value="Dynein axonemal heavy chain 9"/>
    <property type="match status" value="1"/>
</dbReference>
<feature type="domain" description="Dynein heavy chain tail" evidence="16">
    <location>
        <begin position="666"/>
        <end position="863"/>
    </location>
</feature>
<dbReference type="EMBL" id="VYZN01000044">
    <property type="protein sequence ID" value="KAE9529693.1"/>
    <property type="molecule type" value="Genomic_DNA"/>
</dbReference>
<dbReference type="PANTHER" id="PTHR45703:SF8">
    <property type="entry name" value="DYNEINS HEAVY CHAIN"/>
    <property type="match status" value="1"/>
</dbReference>
<comment type="subcellular location">
    <subcellularLocation>
        <location evidence="1">Cytoplasm</location>
        <location evidence="1">Cytoskeleton</location>
        <location evidence="1">Cilium axoneme</location>
    </subcellularLocation>
</comment>
<dbReference type="Pfam" id="PF12775">
    <property type="entry name" value="AAA_7"/>
    <property type="match status" value="1"/>
</dbReference>
<feature type="domain" description="Dynein heavy chain C-terminal" evidence="25">
    <location>
        <begin position="4422"/>
        <end position="4711"/>
    </location>
</feature>
<evidence type="ECO:0000256" key="1">
    <source>
        <dbReference type="ARBA" id="ARBA00004430"/>
    </source>
</evidence>
<dbReference type="FunFam" id="1.10.8.710:FF:000002">
    <property type="entry name" value="dynein heavy chain 17, axonemal"/>
    <property type="match status" value="1"/>
</dbReference>
<sequence length="4897" mass="566328">MKKYLAVRLGRTRFHTFCTQDFDAMLPDFHMMNSGDSGELSDKRLVYVYNFLIKSLKIKNDVIDTMMRNREFHALVMEFLNTPDRDSIFFMQNSAGLLIPMYDDFPDGYKSRVSYIIRLDPVEVTDDNCDSILLCGEVSPNPFEDLKAITENALLNLFSNKENFFKNCSDDIIVEVQDRLNDFLTNINNMSGQMKNRSILTLPYGYDNITSALKTAEMSDGKIIDDVLKQRLENKVYTWFKEMKTMVALKPDVILEKNPAASPVQYLDFWKNREKQFIHFYEQIDQQIGHFLTITKSPCLDIYKQIIETTVSEKRETNLINMFLSTLTKHINTIEGDGLVESKIEICVLWRKLACIWINCPNFQNYNYLIILIKVLCNMVMAESSRYLEPTALFQGELAENLTKIYDILDILSYFKNQFKVIQTEYFKKQFDKFVLSNSVSRNYKPRYWNFHTNDIFQSLDAFEDRLNCIKSMIINFIDYQKLEKVDVGGLIGCWYSPMIENMYLRFTKYMEKLVSIAYDPLDLLNDVNNASFLEDYNYYLNMSNDIDNRLATVSKACFENIDNLMSFHKRLTICIYCREEWNLPTFPSFYNRIYLKFTVYNDIWFDRAKSSYCSEYCGKAFRKSVRSIGLGIGSGKIIDRLSGTVIDTGIEKSDYYEIRFIPEEMDQEYPLVARAIMWGNSRINNRLLEDLKTIQSFDLSIMKTPRGDQINIKAEQLKDKFKNYLSPLFEEWKRVVPIQIQEKIVQPLFTINNNKTISLNFSEELDAAIKVTRYIILCNYNFKNPLFGIEIDDIPYDAIKLYKRENLILKYKRDIEEIVKWYNMLRTETHPTELQLIIQEIENIDNLIEDAQKFVTWNSEDIVYSSEHDLDEESENDQFMSPISLQNTISSIHNLTKNIYERVMQTHENFEKIIILSSQWINKPMYMRDKNTKRIAFDHKLTEKKIARYAEVQDASTKIQRLLKEDLLLFHNVPLLDPNLIIENQEAIILEEILEEENNEEEKLDYTENQEEIISEEIFEEEYNGEEKLDYTENQEEIISEEIFEEEYNGEEKLDYTENQEEIISEEIFEEEYNGEEKLDYIDIQAEIILSNIERKLMWDKYKYYVDEIVFTELQDATLCSLKYINDEITNLNGTLPMFLVVYFLDNDNFPRFSPNLEIEDEPNFLGLVTSLLEDMVEMGSYMERIADSYPSYNIDIKNVETVVEYIDNILEQVKITTNKALEYIVQYQDYSMVWLTNQNDALSTFLLYGRDLSSEELEIQYDVDEDGNPLVLHSSPKLVDFQNKINLFDNIYQKVDKIDEIMTFDVWLTIDIKPFKRDLLKLITSWSDLFKTYLVNKVVNSLRSLRDFTMETDIGLLKPLEEGDYEGLVKIMGHLFNVRERQEEYDSMFEPIGEILHLLKVYDVEMPEDVYILKQELPEKWSITKKNALNVKSQVIPLIQTEGSIIIGRIILLNVRETFFKMNFIKQPQFNAKCENPYIEIDNANHSLMELEDLHEKLLSQAVLFEIPQPEPNILLSTKKTLRLNKQLWDFVYLVRGWIDVWKSTLWNNVDTENIDMELKRFAKELKVMDKVIRDWSVYVYIEDLIKTMMTSLRALSELQNPAMKERHWSELMNVTNVRFSIEKSTTLNDLVSLNLHVHEDDIKNIVDKSVKEMSMEKSLKEFTETWNTMSFEYQPHPRTKVNLLKVKEEVVEVLEDNQVQLQNMLSSKFVGYFYNEVSNWQLKLNTADRVINLWLEVQRIWAYLEAIFIGSGDIRVQLPEDTRRFELLDKEFKSLLVDIRANPNVVKGTSKPGLYNKLVNIQNELFKCEKVLAQYLETKRLTYPRFYFISSADLLDIISNGNNPESVCKHLIKLYDSMAKIKFIKDKLGVGMYAKDGEYVEFNGNCECSGQVEKWLNKLTDIMRSSGRQYFSKAVKSYDEKPRRLWIFDYPAQAALCGVQIWWTAETNDAFAQLEIGHENALKEYNKKQIVQLNELIDLLLDDLTKGDRQKVNTICTIDVHCRDVVAKMIQQKIETASAFQWQCQLRHRWDFNESDCFANICDAQFRYWYEYLGNTPRLVVTPLTDRCYITLTQSLHLIMGGAPAGPAGTGKTETTKDLGKAIGMMVYVFNCSEQMDYRSCGNIYKGLAQTGAWGCFDEFNRISVEVLSVVATQVKSVLDSIKSKKNTCFLLGDNVNLIPTIGMFITMNPGYAGRAELPENLKALFRPCAMVVPDFELICEINLIAEGFQNARLLARKFLTLYSLCKELLSKQDHYDWGLRAIKSLLVVAGSLKRADRNRPEDEVLMRALRDFNTPKIVTEDTSIFMGLIGDLFPALDVPRKRDLDFEKQVRQAAIDLKLQPEDNFILKVVQLVELLEVRHSVFIIGLAGTGKSEVWKTLYRTYANLKFKPYFNDIEPKAVTNDELFGVISPTTREWVDVGLFSCLIRDQSQMSGDGSKWMVMDGDIDPMWIESLNTVMDDNKVLTLASNERIALTPTMRLLFEISNLRSATPATVSRAGILYLNPADLGWNPYVASWIDTRDNATEKAALLVLFEKYVPICLEALKTKFKIITPIPEITHIQMLCTLLDCLLTPINCPPETTRDVYEMYFVFACLWAFGSATFQDQVPTILIDWRVEFSKWWLTEFKTIKIPSSGSVFNYFIDSESKQFLPWSDLVSPFELNPDIPLQQTLVNTIETTRIRYFLDLLVDKKKAIMLVGAAGTGKSVIINDKLKSLSNDLYAVANVPLNFYTTSEMLQKILEKPLEKKAGRNFGPPGGKILIYFIDDINMPEVDPYGTVQPHTLIRQFMDYNHWYDRTKLCLKDIQNVMFTSSMNPTAGSFTIDSRLQRHFYVFALGFPSRDALYTIYFSILTQHLKNPVNKFNSTVLKLADIIVQLAINFHDKILTVFLPTAIKFHYIFNLRDMSNVFQGIMFTTGECVSTTSSFIRLWLHETSRIYSDKLIEKKDQETFSKTITEQIKKTFSNLVIEDIPENEYLISPLIFSHFSDGIGDQKYMPVRSWTILQKLLNDAMQSYNEFLGAINLVLFEDAMSHVCRINRILELPRGNALLVGVGGSGKQSLARLSAFISSLEPFQLQLRSSYGISDLKADLATLYIKAGLKNIGIMFLMTDSQVADEKFLVLINDMLASGEIPELFADDEVDNIIQTIAPEVKAAGLPETKENCWHFFINKVRSLIKIVLCFSPVGNTLRIRSRRFPALVTCTSINWFYEWPKEALESVSFRFLSDLIELPVKLRKPVSLFMAHVHSSVNDMSLRYLTNDRRYNYTTPKTFLEQINLYMKLLVSKTNDIKYGIYRFQNGIKQLLSCAAQVDVLKVELDVQEIELTKKNTKAEELIKVVQKETEKVKYEKYKAAEEEDKVKLIEEDVGLKQRLCAEDLEKAEPALVAAQSALDTLNKNNLTELKSFGSPPLAVINVLSAVMVLQAKKGKVPKDRSWKACKVMMAKVDGFLDSLINYDKEHIHLDVVKAIQPYLKDPEFDPDLIAAKSSAAAGLCKWVINIMKFNNVWQVVEPKRKARDQANEELSAARSKLMELRNMIIELERKQKILTDEFDGAVAEKTNCQNQADETSMRIDLANRLVNGLASENVRWKESVSILQKSLQTLPGDTLMVSAFVSYVGYFTKIYRQELIQNAWLPFFKEVKPEILITENLDPLSLLTDDAQIAAWNNEGLPNDRMSSENATILTNSVRWPLMVDPQLQGIKWIKTKYGRNLRITRLNYKNYLLDIEICVRDGNVLLIENIGENIDPVLDNIIGRNLIKKGSAVKIGEKEIDYNPNFRLILHTKLSNPHYKPEMQAQTTLINFTVNRDQLEDQLLAEVVKVERPDLEKMRIDLTKQQNSFKITLKQLEDDLLQRLSSADGDQILGDKELVLNLEKSKKTATEIELKVAEAKITSKEINSAREEYRVAATRASIIYFIMNDLIKINPMYQFSLEAFSVVFQRAMKNAEIADTLNKRITNLIDNITYQTFIYTSRGLFEKDKLIFICQVTIQIQLQANKIKPIELEYLLRRPAVAGLASPFDFISSNVWGAIKSLVLADDEFVGLDKDIETSGKRWQLYIDSEAPEKDKLPQEWKNKTPFQRLCIIRALRTDRMTYATKVYVHEVLGLKYINFRPPEFIDSFKETTSKTPVFFILSAGVDPTRDVEAVGKIKGFTIEKKNFHNISLGQGQEQVAEDAIELSSRLGNWVMLQNVHLVQKWLPSLDKKMEASFEHPHINYRIFISAEPAADPLYHIIPQGVLDSSIKITNEPPTGMMANLHKALDNFNQDTLEMCAKEAEFKAILFSLCYFHASIQERSKFGAQGWNRSYPFNVGDLTISVNVLYNYLEANNKVPWEDLRYLFGEIMYGGHITDDWDRRLCRTYLEVYMNPDLMEGDLLFAPGFVAPPNTDYKSYHEYIDDLLPSESPILYGLHSNAEIGTLTTRSENLFQTLFEMQPRDSGSSGGTGMSRDEKVRQALDDVLDKVPEPFNLIDMMGKVEEQTPYVIVSFQECERMNALMNELRRSLKELHLGLKGELTITADMEALEECLFMDKVPPSWEKLAYPSLLSLAGWHADLLKRLRELESWVSEFQLPSSVWLGGFFNPQSFLTAIMQSTARKMGWPLDKMCLQCDVTKRYQEEIMVAPREGAMINGLILEGARWDLTTGCIVESIPKELFPIMPVIHIKAIIKDKQDLRNIYECPVYKIKQRGPTYVWTFNLKTRQKSSKWILAGEDFSSSIKAETEAQAKQFNSLRNVEMTLRVCLVLLLNLKRRIPHYVLKSMFSMMQENVKREKCLSNVLVYGLPEPMSSKIPQRIEDDKTTLLVILEKLNISPAFSKVIRLGKIRTENPRPLKIILKFKDEASALLESFNEAKLGGVEFPQDFCIVKDKTPLQRELLRLCHSELDKRVNRGESGLHI</sequence>
<dbReference type="Gene3D" id="6.10.140.1060">
    <property type="match status" value="1"/>
</dbReference>
<keyword evidence="12" id="KW-0206">Cytoskeleton</keyword>
<dbReference type="Pfam" id="PF18199">
    <property type="entry name" value="Dynein_C"/>
    <property type="match status" value="1"/>
</dbReference>
<dbReference type="Pfam" id="PF08385">
    <property type="entry name" value="DHC_N1"/>
    <property type="match status" value="2"/>
</dbReference>
<dbReference type="Gene3D" id="1.20.920.30">
    <property type="match status" value="1"/>
</dbReference>
<dbReference type="Pfam" id="PF03028">
    <property type="entry name" value="Dynein_heavy"/>
    <property type="match status" value="1"/>
</dbReference>
<comment type="caution">
    <text evidence="26">The sequence shown here is derived from an EMBL/GenBank/DDBJ whole genome shotgun (WGS) entry which is preliminary data.</text>
</comment>
<dbReference type="Pfam" id="PF12774">
    <property type="entry name" value="AAA_6"/>
    <property type="match status" value="1"/>
</dbReference>
<accession>A0A6G0TB67</accession>
<proteinExistence type="inferred from homology"/>
<dbReference type="FunFam" id="1.10.8.720:FF:000002">
    <property type="entry name" value="Dynein heavy chain 9, axonemal"/>
    <property type="match status" value="1"/>
</dbReference>
<evidence type="ECO:0000259" key="23">
    <source>
        <dbReference type="Pfam" id="PF17857"/>
    </source>
</evidence>
<dbReference type="Gene3D" id="1.20.920.20">
    <property type="match status" value="1"/>
</dbReference>
<dbReference type="InterPro" id="IPR041658">
    <property type="entry name" value="AAA_lid_11"/>
</dbReference>
<dbReference type="FunFam" id="3.40.50.300:FF:002141">
    <property type="entry name" value="Dynein heavy chain"/>
    <property type="match status" value="1"/>
</dbReference>
<gene>
    <name evidence="26" type="ORF">AGLY_011789</name>
</gene>
<dbReference type="GO" id="GO:0007018">
    <property type="term" value="P:microtubule-based movement"/>
    <property type="evidence" value="ECO:0007669"/>
    <property type="project" value="InterPro"/>
</dbReference>
<dbReference type="Gene3D" id="1.10.8.720">
    <property type="entry name" value="Region D6 of dynein motor"/>
    <property type="match status" value="1"/>
</dbReference>
<dbReference type="Proteomes" id="UP000475862">
    <property type="component" value="Unassembled WGS sequence"/>
</dbReference>
<dbReference type="InterPro" id="IPR041228">
    <property type="entry name" value="Dynein_C"/>
</dbReference>
<dbReference type="PANTHER" id="PTHR45703">
    <property type="entry name" value="DYNEIN HEAVY CHAIN"/>
    <property type="match status" value="1"/>
</dbReference>
<dbReference type="FunFam" id="1.20.58.1120:FF:000002">
    <property type="entry name" value="Dynein heavy chain 9, axonemal"/>
    <property type="match status" value="1"/>
</dbReference>
<protein>
    <recommendedName>
        <fullName evidence="28">Dynein heavy chain tail domain-containing protein</fullName>
    </recommendedName>
</protein>
<evidence type="ECO:0000259" key="18">
    <source>
        <dbReference type="Pfam" id="PF12774"/>
    </source>
</evidence>
<dbReference type="Gene3D" id="1.20.1270.280">
    <property type="match status" value="1"/>
</dbReference>
<evidence type="ECO:0000256" key="12">
    <source>
        <dbReference type="ARBA" id="ARBA00023212"/>
    </source>
</evidence>
<evidence type="ECO:0000256" key="14">
    <source>
        <dbReference type="SAM" id="Coils"/>
    </source>
</evidence>
<dbReference type="GO" id="GO:0008569">
    <property type="term" value="F:minus-end-directed microtubule motor activity"/>
    <property type="evidence" value="ECO:0007669"/>
    <property type="project" value="InterPro"/>
</dbReference>
<dbReference type="FunFam" id="3.10.490.20:FF:000002">
    <property type="entry name" value="Dynein axonemal heavy chain 17"/>
    <property type="match status" value="1"/>
</dbReference>
<evidence type="ECO:0000259" key="21">
    <source>
        <dbReference type="Pfam" id="PF12781"/>
    </source>
</evidence>
<evidence type="ECO:0000313" key="26">
    <source>
        <dbReference type="EMBL" id="KAE9529693.1"/>
    </source>
</evidence>
<feature type="domain" description="Dynein heavy chain tail" evidence="16">
    <location>
        <begin position="230"/>
        <end position="572"/>
    </location>
</feature>
<dbReference type="InterPro" id="IPR043157">
    <property type="entry name" value="Dynein_AAA1S"/>
</dbReference>
<dbReference type="InterPro" id="IPR042228">
    <property type="entry name" value="Dynein_linker_3"/>
</dbReference>
<dbReference type="OrthoDB" id="447173at2759"/>
<keyword evidence="11" id="KW-0505">Motor protein</keyword>
<keyword evidence="5" id="KW-0677">Repeat</keyword>
<keyword evidence="10" id="KW-0969">Cilium</keyword>
<keyword evidence="8" id="KW-0243">Dynein</keyword>
<dbReference type="Gene3D" id="3.20.180.20">
    <property type="entry name" value="Dynein heavy chain, N-terminal domain 2"/>
    <property type="match status" value="1"/>
</dbReference>
<evidence type="ECO:0000256" key="4">
    <source>
        <dbReference type="ARBA" id="ARBA00022701"/>
    </source>
</evidence>
<keyword evidence="7" id="KW-0067">ATP-binding</keyword>
<evidence type="ECO:0000259" key="17">
    <source>
        <dbReference type="Pfam" id="PF08393"/>
    </source>
</evidence>
<dbReference type="GO" id="GO:0030286">
    <property type="term" value="C:dynein complex"/>
    <property type="evidence" value="ECO:0007669"/>
    <property type="project" value="UniProtKB-KW"/>
</dbReference>
<evidence type="ECO:0000256" key="6">
    <source>
        <dbReference type="ARBA" id="ARBA00022741"/>
    </source>
</evidence>
<feature type="coiled-coil region" evidence="14">
    <location>
        <begin position="3519"/>
        <end position="3553"/>
    </location>
</feature>
<feature type="domain" description="Dynein heavy chain 3 AAA+ lid" evidence="23">
    <location>
        <begin position="2878"/>
        <end position="2969"/>
    </location>
</feature>
<dbReference type="Pfam" id="PF18198">
    <property type="entry name" value="AAA_lid_11"/>
    <property type="match status" value="1"/>
</dbReference>
<dbReference type="FunFam" id="3.20.180.20:FF:000001">
    <property type="entry name" value="Dynein axonemal heavy chain 5"/>
    <property type="match status" value="1"/>
</dbReference>
<dbReference type="InterPro" id="IPR024317">
    <property type="entry name" value="Dynein_heavy_chain_D4_dom"/>
</dbReference>
<keyword evidence="13" id="KW-0966">Cell projection</keyword>
<dbReference type="InterPro" id="IPR024743">
    <property type="entry name" value="Dynein_HC_stalk"/>
</dbReference>
<dbReference type="FunFam" id="1.20.140.100:FF:000001">
    <property type="entry name" value="dynein heavy chain 17, axonemal"/>
    <property type="match status" value="1"/>
</dbReference>
<dbReference type="Pfam" id="PF12781">
    <property type="entry name" value="AAA_9"/>
    <property type="match status" value="1"/>
</dbReference>
<evidence type="ECO:0000256" key="5">
    <source>
        <dbReference type="ARBA" id="ARBA00022737"/>
    </source>
</evidence>
<feature type="domain" description="Dynein heavy chain AAA 5 extension" evidence="22">
    <location>
        <begin position="2536"/>
        <end position="2658"/>
    </location>
</feature>
<evidence type="ECO:0000256" key="3">
    <source>
        <dbReference type="ARBA" id="ARBA00022490"/>
    </source>
</evidence>
<feature type="domain" description="Dynein heavy chain AAA lid" evidence="24">
    <location>
        <begin position="4279"/>
        <end position="4415"/>
    </location>
</feature>
<dbReference type="FunFam" id="3.40.50.300:FF:000411">
    <property type="entry name" value="dynein heavy chain 17, axonemal"/>
    <property type="match status" value="1"/>
</dbReference>
<evidence type="ECO:0000313" key="27">
    <source>
        <dbReference type="Proteomes" id="UP000475862"/>
    </source>
</evidence>
<keyword evidence="9 14" id="KW-0175">Coiled coil</keyword>
<feature type="domain" description="Dynein heavy chain linker" evidence="17">
    <location>
        <begin position="1519"/>
        <end position="1916"/>
    </location>
</feature>
<feature type="domain" description="Dynein heavy chain coiled coil stalk" evidence="19">
    <location>
        <begin position="3298"/>
        <end position="3639"/>
    </location>
</feature>